<name>A0A9J6FWA7_HAELO</name>
<evidence type="ECO:0000313" key="2">
    <source>
        <dbReference type="Proteomes" id="UP000821853"/>
    </source>
</evidence>
<accession>A0A9J6FWA7</accession>
<sequence>MKTIQTTLSQNVKAFDDINQRLSKIEKECAAVGTLKAFVEAIRSVAVETSEQISELTYSLDHPNDRARRNNVLFYGHTDSERENWAQSEELITNHCKDTLNVTLNPRDIDRAHRVGSF</sequence>
<keyword evidence="2" id="KW-1185">Reference proteome</keyword>
<dbReference type="VEuPathDB" id="VectorBase:HLOH_045612"/>
<reference evidence="1 2" key="1">
    <citation type="journal article" date="2020" name="Cell">
        <title>Large-Scale Comparative Analyses of Tick Genomes Elucidate Their Genetic Diversity and Vector Capacities.</title>
        <authorList>
            <consortium name="Tick Genome and Microbiome Consortium (TIGMIC)"/>
            <person name="Jia N."/>
            <person name="Wang J."/>
            <person name="Shi W."/>
            <person name="Du L."/>
            <person name="Sun Y."/>
            <person name="Zhan W."/>
            <person name="Jiang J.F."/>
            <person name="Wang Q."/>
            <person name="Zhang B."/>
            <person name="Ji P."/>
            <person name="Bell-Sakyi L."/>
            <person name="Cui X.M."/>
            <person name="Yuan T.T."/>
            <person name="Jiang B.G."/>
            <person name="Yang W.F."/>
            <person name="Lam T.T."/>
            <person name="Chang Q.C."/>
            <person name="Ding S.J."/>
            <person name="Wang X.J."/>
            <person name="Zhu J.G."/>
            <person name="Ruan X.D."/>
            <person name="Zhao L."/>
            <person name="Wei J.T."/>
            <person name="Ye R.Z."/>
            <person name="Que T.C."/>
            <person name="Du C.H."/>
            <person name="Zhou Y.H."/>
            <person name="Cheng J.X."/>
            <person name="Dai P.F."/>
            <person name="Guo W.B."/>
            <person name="Han X.H."/>
            <person name="Huang E.J."/>
            <person name="Li L.F."/>
            <person name="Wei W."/>
            <person name="Gao Y.C."/>
            <person name="Liu J.Z."/>
            <person name="Shao H.Z."/>
            <person name="Wang X."/>
            <person name="Wang C.C."/>
            <person name="Yang T.C."/>
            <person name="Huo Q.B."/>
            <person name="Li W."/>
            <person name="Chen H.Y."/>
            <person name="Chen S.E."/>
            <person name="Zhou L.G."/>
            <person name="Ni X.B."/>
            <person name="Tian J.H."/>
            <person name="Sheng Y."/>
            <person name="Liu T."/>
            <person name="Pan Y.S."/>
            <person name="Xia L.Y."/>
            <person name="Li J."/>
            <person name="Zhao F."/>
            <person name="Cao W.C."/>
        </authorList>
    </citation>
    <scope>NUCLEOTIDE SEQUENCE [LARGE SCALE GENOMIC DNA]</scope>
    <source>
        <strain evidence="1">HaeL-2018</strain>
    </source>
</reference>
<protein>
    <submittedName>
        <fullName evidence="1">Uncharacterized protein</fullName>
    </submittedName>
</protein>
<evidence type="ECO:0000313" key="1">
    <source>
        <dbReference type="EMBL" id="KAH9366688.1"/>
    </source>
</evidence>
<dbReference type="OrthoDB" id="6059368at2759"/>
<dbReference type="AlphaFoldDB" id="A0A9J6FWA7"/>
<dbReference type="Proteomes" id="UP000821853">
    <property type="component" value="Chromosome 2"/>
</dbReference>
<proteinExistence type="predicted"/>
<comment type="caution">
    <text evidence="1">The sequence shown here is derived from an EMBL/GenBank/DDBJ whole genome shotgun (WGS) entry which is preliminary data.</text>
</comment>
<organism evidence="1 2">
    <name type="scientific">Haemaphysalis longicornis</name>
    <name type="common">Bush tick</name>
    <dbReference type="NCBI Taxonomy" id="44386"/>
    <lineage>
        <taxon>Eukaryota</taxon>
        <taxon>Metazoa</taxon>
        <taxon>Ecdysozoa</taxon>
        <taxon>Arthropoda</taxon>
        <taxon>Chelicerata</taxon>
        <taxon>Arachnida</taxon>
        <taxon>Acari</taxon>
        <taxon>Parasitiformes</taxon>
        <taxon>Ixodida</taxon>
        <taxon>Ixodoidea</taxon>
        <taxon>Ixodidae</taxon>
        <taxon>Haemaphysalinae</taxon>
        <taxon>Haemaphysalis</taxon>
    </lineage>
</organism>
<gene>
    <name evidence="1" type="ORF">HPB48_008125</name>
</gene>
<dbReference type="EMBL" id="JABSTR010000004">
    <property type="protein sequence ID" value="KAH9366688.1"/>
    <property type="molecule type" value="Genomic_DNA"/>
</dbReference>